<dbReference type="Proteomes" id="UP000031036">
    <property type="component" value="Unassembled WGS sequence"/>
</dbReference>
<comment type="caution">
    <text evidence="2">The sequence shown here is derived from an EMBL/GenBank/DDBJ whole genome shotgun (WGS) entry which is preliminary data.</text>
</comment>
<name>A0A0B2VMC6_TOXCA</name>
<dbReference type="EMBL" id="JPKZ01001343">
    <property type="protein sequence ID" value="KHN82514.1"/>
    <property type="molecule type" value="Genomic_DNA"/>
</dbReference>
<proteinExistence type="predicted"/>
<evidence type="ECO:0000313" key="2">
    <source>
        <dbReference type="EMBL" id="KHN82514.1"/>
    </source>
</evidence>
<evidence type="ECO:0000313" key="3">
    <source>
        <dbReference type="Proteomes" id="UP000031036"/>
    </source>
</evidence>
<gene>
    <name evidence="2" type="ORF">Tcan_18787</name>
</gene>
<reference evidence="2 3" key="1">
    <citation type="submission" date="2014-11" db="EMBL/GenBank/DDBJ databases">
        <title>Genetic blueprint of the zoonotic pathogen Toxocara canis.</title>
        <authorList>
            <person name="Zhu X.-Q."/>
            <person name="Korhonen P.K."/>
            <person name="Cai H."/>
            <person name="Young N.D."/>
            <person name="Nejsum P."/>
            <person name="von Samson-Himmelstjerna G."/>
            <person name="Boag P.R."/>
            <person name="Tan P."/>
            <person name="Li Q."/>
            <person name="Min J."/>
            <person name="Yang Y."/>
            <person name="Wang X."/>
            <person name="Fang X."/>
            <person name="Hall R.S."/>
            <person name="Hofmann A."/>
            <person name="Sternberg P.W."/>
            <person name="Jex A.R."/>
            <person name="Gasser R.B."/>
        </authorList>
    </citation>
    <scope>NUCLEOTIDE SEQUENCE [LARGE SCALE GENOMIC DNA]</scope>
    <source>
        <strain evidence="2">PN_DK_2014</strain>
    </source>
</reference>
<keyword evidence="3" id="KW-1185">Reference proteome</keyword>
<dbReference type="AlphaFoldDB" id="A0A0B2VMC6"/>
<protein>
    <submittedName>
        <fullName evidence="2">Uncharacterized protein</fullName>
    </submittedName>
</protein>
<evidence type="ECO:0000256" key="1">
    <source>
        <dbReference type="SAM" id="MobiDB-lite"/>
    </source>
</evidence>
<feature type="region of interest" description="Disordered" evidence="1">
    <location>
        <begin position="1"/>
        <end position="23"/>
    </location>
</feature>
<accession>A0A0B2VMC6</accession>
<sequence>MPFHDSSDPFAPGPSHVDSMTQQQSWRSIDEVLSLRSLIEERQSAVVTRFHAHFTMPYHKTKLCKTID</sequence>
<organism evidence="2 3">
    <name type="scientific">Toxocara canis</name>
    <name type="common">Canine roundworm</name>
    <dbReference type="NCBI Taxonomy" id="6265"/>
    <lineage>
        <taxon>Eukaryota</taxon>
        <taxon>Metazoa</taxon>
        <taxon>Ecdysozoa</taxon>
        <taxon>Nematoda</taxon>
        <taxon>Chromadorea</taxon>
        <taxon>Rhabditida</taxon>
        <taxon>Spirurina</taxon>
        <taxon>Ascaridomorpha</taxon>
        <taxon>Ascaridoidea</taxon>
        <taxon>Toxocaridae</taxon>
        <taxon>Toxocara</taxon>
    </lineage>
</organism>